<sequence length="336" mass="33047">MGTDPQERLAALLARGYGDGPGGRPVAEQAGMLEAVDEHEQDEQDEQDEASGEEGEPPPGRGGRSGRSGTAGRHRAAAAPPLWSLPSSLREARRSVSWRAVAAVAVLIALAGAVLAVRVGSAQASAQPQTAASPPPLTRTGTPPAFATPGASGPSGASRSAAPSGLTAQTTSGVLLVVDVAGQVARPGLVRLPAGARVADALARAGGAGSAADLTVLNLARPLVDGERLYVPRPGEVPPTVLGPVVAGGGTGSAGGGETAAGTPGSGSAVGAGGPVDLNSADLAALDGLPGVGPVLAQRILDWRTQHGRFSTVDELGEVSGIGDKLLGTLRPLVAV</sequence>
<keyword evidence="2" id="KW-1133">Transmembrane helix</keyword>
<dbReference type="AlphaFoldDB" id="A0A542DVC6"/>
<evidence type="ECO:0000256" key="2">
    <source>
        <dbReference type="SAM" id="Phobius"/>
    </source>
</evidence>
<dbReference type="InterPro" id="IPR051675">
    <property type="entry name" value="Endo/Exo/Phosphatase_dom_1"/>
</dbReference>
<comment type="caution">
    <text evidence="4">The sequence shown here is derived from an EMBL/GenBank/DDBJ whole genome shotgun (WGS) entry which is preliminary data.</text>
</comment>
<dbReference type="SUPFAM" id="SSF47781">
    <property type="entry name" value="RuvA domain 2-like"/>
    <property type="match status" value="1"/>
</dbReference>
<feature type="compositionally biased region" description="Acidic residues" evidence="1">
    <location>
        <begin position="35"/>
        <end position="56"/>
    </location>
</feature>
<evidence type="ECO:0000313" key="4">
    <source>
        <dbReference type="EMBL" id="TQJ07050.1"/>
    </source>
</evidence>
<dbReference type="PANTHER" id="PTHR21180">
    <property type="entry name" value="ENDONUCLEASE/EXONUCLEASE/PHOSPHATASE FAMILY DOMAIN-CONTAINING PROTEIN 1"/>
    <property type="match status" value="1"/>
</dbReference>
<dbReference type="Gene3D" id="3.10.560.10">
    <property type="entry name" value="Outer membrane lipoprotein wza domain like"/>
    <property type="match status" value="1"/>
</dbReference>
<dbReference type="InterPro" id="IPR019554">
    <property type="entry name" value="Soluble_ligand-bd"/>
</dbReference>
<feature type="compositionally biased region" description="Low complexity" evidence="1">
    <location>
        <begin position="67"/>
        <end position="79"/>
    </location>
</feature>
<dbReference type="Gene3D" id="1.10.150.320">
    <property type="entry name" value="Photosystem II 12 kDa extrinsic protein"/>
    <property type="match status" value="1"/>
</dbReference>
<evidence type="ECO:0000313" key="5">
    <source>
        <dbReference type="Proteomes" id="UP000317893"/>
    </source>
</evidence>
<evidence type="ECO:0000259" key="3">
    <source>
        <dbReference type="Pfam" id="PF10531"/>
    </source>
</evidence>
<gene>
    <name evidence="4" type="ORF">FB458_0096</name>
</gene>
<dbReference type="PANTHER" id="PTHR21180:SF32">
    <property type="entry name" value="ENDONUCLEASE_EXONUCLEASE_PHOSPHATASE FAMILY DOMAIN-CONTAINING PROTEIN 1"/>
    <property type="match status" value="1"/>
</dbReference>
<dbReference type="GO" id="GO:0015628">
    <property type="term" value="P:protein secretion by the type II secretion system"/>
    <property type="evidence" value="ECO:0007669"/>
    <property type="project" value="TreeGrafter"/>
</dbReference>
<accession>A0A542DVC6</accession>
<feature type="region of interest" description="Disordered" evidence="1">
    <location>
        <begin position="124"/>
        <end position="165"/>
    </location>
</feature>
<keyword evidence="2" id="KW-0812">Transmembrane</keyword>
<evidence type="ECO:0000256" key="1">
    <source>
        <dbReference type="SAM" id="MobiDB-lite"/>
    </source>
</evidence>
<dbReference type="Pfam" id="PF10531">
    <property type="entry name" value="SLBB"/>
    <property type="match status" value="1"/>
</dbReference>
<dbReference type="GO" id="GO:0015627">
    <property type="term" value="C:type II protein secretion system complex"/>
    <property type="evidence" value="ECO:0007669"/>
    <property type="project" value="TreeGrafter"/>
</dbReference>
<feature type="region of interest" description="Disordered" evidence="1">
    <location>
        <begin position="1"/>
        <end position="79"/>
    </location>
</feature>
<protein>
    <submittedName>
        <fullName evidence="4">Competence protein ComEA</fullName>
    </submittedName>
</protein>
<dbReference type="Pfam" id="PF12836">
    <property type="entry name" value="HHH_3"/>
    <property type="match status" value="1"/>
</dbReference>
<feature type="domain" description="Soluble ligand binding" evidence="3">
    <location>
        <begin position="177"/>
        <end position="231"/>
    </location>
</feature>
<dbReference type="EMBL" id="VFMN01000001">
    <property type="protein sequence ID" value="TQJ07050.1"/>
    <property type="molecule type" value="Genomic_DNA"/>
</dbReference>
<organism evidence="4 5">
    <name type="scientific">Lapillicoccus jejuensis</name>
    <dbReference type="NCBI Taxonomy" id="402171"/>
    <lineage>
        <taxon>Bacteria</taxon>
        <taxon>Bacillati</taxon>
        <taxon>Actinomycetota</taxon>
        <taxon>Actinomycetes</taxon>
        <taxon>Micrococcales</taxon>
        <taxon>Intrasporangiaceae</taxon>
        <taxon>Lapillicoccus</taxon>
    </lineage>
</organism>
<keyword evidence="2" id="KW-0472">Membrane</keyword>
<dbReference type="InterPro" id="IPR010994">
    <property type="entry name" value="RuvA_2-like"/>
</dbReference>
<dbReference type="Proteomes" id="UP000317893">
    <property type="component" value="Unassembled WGS sequence"/>
</dbReference>
<name>A0A542DVC6_9MICO</name>
<feature type="region of interest" description="Disordered" evidence="1">
    <location>
        <begin position="248"/>
        <end position="268"/>
    </location>
</feature>
<reference evidence="4 5" key="1">
    <citation type="submission" date="2019-06" db="EMBL/GenBank/DDBJ databases">
        <title>Sequencing the genomes of 1000 actinobacteria strains.</title>
        <authorList>
            <person name="Klenk H.-P."/>
        </authorList>
    </citation>
    <scope>NUCLEOTIDE SEQUENCE [LARGE SCALE GENOMIC DNA]</scope>
    <source>
        <strain evidence="4 5">DSM 18607</strain>
    </source>
</reference>
<feature type="transmembrane region" description="Helical" evidence="2">
    <location>
        <begin position="96"/>
        <end position="117"/>
    </location>
</feature>
<proteinExistence type="predicted"/>
<keyword evidence="5" id="KW-1185">Reference proteome</keyword>